<dbReference type="PANTHER" id="PTHR22599">
    <property type="entry name" value="MPS ONE BINDER KINASE ACTIVATOR-LIKE MOB"/>
    <property type="match status" value="1"/>
</dbReference>
<evidence type="ECO:0008006" key="4">
    <source>
        <dbReference type="Google" id="ProtNLM"/>
    </source>
</evidence>
<reference evidence="2" key="1">
    <citation type="submission" date="2022-07" db="EMBL/GenBank/DDBJ databases">
        <title>Phylogenomic reconstructions and comparative analyses of Kickxellomycotina fungi.</title>
        <authorList>
            <person name="Reynolds N.K."/>
            <person name="Stajich J.E."/>
            <person name="Barry K."/>
            <person name="Grigoriev I.V."/>
            <person name="Crous P."/>
            <person name="Smith M.E."/>
        </authorList>
    </citation>
    <scope>NUCLEOTIDE SEQUENCE</scope>
    <source>
        <strain evidence="2">NBRC 32514</strain>
    </source>
</reference>
<proteinExistence type="predicted"/>
<dbReference type="Pfam" id="PF03637">
    <property type="entry name" value="Mob1_phocein"/>
    <property type="match status" value="1"/>
</dbReference>
<comment type="caution">
    <text evidence="2">The sequence shown here is derived from an EMBL/GenBank/DDBJ whole genome shotgun (WGS) entry which is preliminary data.</text>
</comment>
<dbReference type="InterPro" id="IPR036703">
    <property type="entry name" value="MOB_kinase_act_sf"/>
</dbReference>
<gene>
    <name evidence="2" type="ORF">LPJ53_006448</name>
</gene>
<feature type="binding site" evidence="1">
    <location>
        <position position="166"/>
    </location>
    <ligand>
        <name>Zn(2+)</name>
        <dbReference type="ChEBI" id="CHEBI:29105"/>
    </ligand>
</feature>
<keyword evidence="1" id="KW-0479">Metal-binding</keyword>
<evidence type="ECO:0000313" key="2">
    <source>
        <dbReference type="EMBL" id="KAJ1718569.1"/>
    </source>
</evidence>
<dbReference type="Proteomes" id="UP001149813">
    <property type="component" value="Unassembled WGS sequence"/>
</dbReference>
<keyword evidence="1" id="KW-0862">Zinc</keyword>
<feature type="binding site" evidence="1">
    <location>
        <position position="99"/>
    </location>
    <ligand>
        <name>Zn(2+)</name>
        <dbReference type="ChEBI" id="CHEBI:29105"/>
    </ligand>
</feature>
<evidence type="ECO:0000256" key="1">
    <source>
        <dbReference type="PIRSR" id="PIRSR605301-1"/>
    </source>
</evidence>
<evidence type="ECO:0000313" key="3">
    <source>
        <dbReference type="Proteomes" id="UP001149813"/>
    </source>
</evidence>
<dbReference type="InterPro" id="IPR005301">
    <property type="entry name" value="MOB_kinase_act_fam"/>
</dbReference>
<accession>A0A9W8CML8</accession>
<name>A0A9W8CML8_9FUNG</name>
<feature type="binding site" evidence="1">
    <location>
        <position position="161"/>
    </location>
    <ligand>
        <name>Zn(2+)</name>
        <dbReference type="ChEBI" id="CHEBI:29105"/>
    </ligand>
</feature>
<organism evidence="2 3">
    <name type="scientific">Coemansia erecta</name>
    <dbReference type="NCBI Taxonomy" id="147472"/>
    <lineage>
        <taxon>Eukaryota</taxon>
        <taxon>Fungi</taxon>
        <taxon>Fungi incertae sedis</taxon>
        <taxon>Zoopagomycota</taxon>
        <taxon>Kickxellomycotina</taxon>
        <taxon>Kickxellomycetes</taxon>
        <taxon>Kickxellales</taxon>
        <taxon>Kickxellaceae</taxon>
        <taxon>Coemansia</taxon>
    </lineage>
</organism>
<dbReference type="OrthoDB" id="10262609at2759"/>
<dbReference type="EMBL" id="JANBOJ010000798">
    <property type="protein sequence ID" value="KAJ1718569.1"/>
    <property type="molecule type" value="Genomic_DNA"/>
</dbReference>
<dbReference type="AlphaFoldDB" id="A0A9W8CML8"/>
<keyword evidence="3" id="KW-1185">Reference proteome</keyword>
<feature type="binding site" evidence="1">
    <location>
        <position position="94"/>
    </location>
    <ligand>
        <name>Zn(2+)</name>
        <dbReference type="ChEBI" id="CHEBI:29105"/>
    </ligand>
</feature>
<dbReference type="Gene3D" id="1.20.140.30">
    <property type="entry name" value="MOB kinase activator"/>
    <property type="match status" value="1"/>
</dbReference>
<protein>
    <recommendedName>
        <fullName evidence="4">Mob1/phocein</fullName>
    </recommendedName>
</protein>
<dbReference type="SMART" id="SM01388">
    <property type="entry name" value="Mob1_phocein"/>
    <property type="match status" value="1"/>
</dbReference>
<sequence length="208" mass="24162">MAQVAEPSERFHEAGRRWNLPGTKEEDCFSWSYDASPANSGQLYLQSLLRTKRFDIDSLLPPPPGIDSIAWLYEHMRQICIELGIYVSLVHRECTEHQCPVMRAQETTYYCAGHGSPRPCSAIGYSVHTLDYAVRQLSQRDSTSMKHFQSMVRRLYRIFAHVYFHHRDVFERQESATYLYARFVRLARKYELAPESQIIIPEIPSTVG</sequence>
<dbReference type="SUPFAM" id="SSF101152">
    <property type="entry name" value="Mob1/phocein"/>
    <property type="match status" value="1"/>
</dbReference>